<dbReference type="RefSeq" id="WP_252175093.1">
    <property type="nucleotide sequence ID" value="NZ_CP086395.1"/>
</dbReference>
<organism evidence="1 2">
    <name type="scientific">Lactococcus formosensis</name>
    <dbReference type="NCBI Taxonomy" id="1281486"/>
    <lineage>
        <taxon>Bacteria</taxon>
        <taxon>Bacillati</taxon>
        <taxon>Bacillota</taxon>
        <taxon>Bacilli</taxon>
        <taxon>Lactobacillales</taxon>
        <taxon>Streptococcaceae</taxon>
        <taxon>Lactococcus</taxon>
    </lineage>
</organism>
<evidence type="ECO:0000313" key="1">
    <source>
        <dbReference type="EMBL" id="USJ19546.1"/>
    </source>
</evidence>
<dbReference type="EMBL" id="CP086395">
    <property type="protein sequence ID" value="USJ19546.1"/>
    <property type="molecule type" value="Genomic_DNA"/>
</dbReference>
<gene>
    <name evidence="1" type="ORF">LMK00_06835</name>
</gene>
<dbReference type="KEGG" id="lfo:LMK00_06835"/>
<reference evidence="1" key="1">
    <citation type="journal article" date="2022" name="Front. Microbiol.">
        <title>Feed Insects as a Reservoir of Granadaene-Producing Lactococci.</title>
        <authorList>
            <person name="Neuzil-Bunesova V."/>
            <person name="Ramirez Garcia A."/>
            <person name="Modrackova N."/>
            <person name="Makovska M."/>
            <person name="Sabolova M."/>
            <person name="Sproer C."/>
            <person name="Bunk B."/>
            <person name="Blom J."/>
            <person name="Schwab C."/>
        </authorList>
    </citation>
    <scope>NUCLEOTIDE SEQUENCE</scope>
    <source>
        <strain evidence="1">I4/6O</strain>
    </source>
</reference>
<evidence type="ECO:0000313" key="2">
    <source>
        <dbReference type="Proteomes" id="UP001056730"/>
    </source>
</evidence>
<dbReference type="AlphaFoldDB" id="A0A9Q8Y0B7"/>
<dbReference type="Proteomes" id="UP001056730">
    <property type="component" value="Chromosome"/>
</dbReference>
<name>A0A9Q8Y0B7_9LACT</name>
<sequence>MATNKKIPSGIKRRRAIPVPQREFEHVLPAAIAAISNRLSDGVEVYEVYICLKQGREMLSYDYKKE</sequence>
<protein>
    <submittedName>
        <fullName evidence="1">Uncharacterized protein</fullName>
    </submittedName>
</protein>
<accession>A0A9Q8Y0B7</accession>
<proteinExistence type="predicted"/>